<keyword evidence="2" id="KW-1185">Reference proteome</keyword>
<accession>A0A7M2RJ13</accession>
<evidence type="ECO:0000313" key="2">
    <source>
        <dbReference type="Proteomes" id="UP000593601"/>
    </source>
</evidence>
<dbReference type="AlphaFoldDB" id="A0A7M2RJ13"/>
<name>A0A7M2RJ13_9FIRM</name>
<proteinExistence type="predicted"/>
<evidence type="ECO:0000313" key="1">
    <source>
        <dbReference type="EMBL" id="QOV20316.1"/>
    </source>
</evidence>
<reference evidence="1 2" key="1">
    <citation type="submission" date="2020-10" db="EMBL/GenBank/DDBJ databases">
        <title>Blautia liquoris sp.nov., isolated from the mud in a fermentation cellar used for the production of Chinese strong-flavoured liquor.</title>
        <authorList>
            <person name="Lu L."/>
        </authorList>
    </citation>
    <scope>NUCLEOTIDE SEQUENCE [LARGE SCALE GENOMIC DNA]</scope>
    <source>
        <strain evidence="1 2">LZLJ-3</strain>
    </source>
</reference>
<gene>
    <name evidence="1" type="ORF">INP51_05040</name>
</gene>
<organism evidence="1 2">
    <name type="scientific">Blautia liquoris</name>
    <dbReference type="NCBI Taxonomy" id="2779518"/>
    <lineage>
        <taxon>Bacteria</taxon>
        <taxon>Bacillati</taxon>
        <taxon>Bacillota</taxon>
        <taxon>Clostridia</taxon>
        <taxon>Lachnospirales</taxon>
        <taxon>Lachnospiraceae</taxon>
        <taxon>Blautia</taxon>
    </lineage>
</organism>
<dbReference type="Proteomes" id="UP000593601">
    <property type="component" value="Chromosome"/>
</dbReference>
<dbReference type="InterPro" id="IPR025051">
    <property type="entry name" value="DUF3990"/>
</dbReference>
<sequence>MKEGIIYHGSQEIVQSPVIKIAKYNKDFYYGFYCTIMKEQAERWAVRYSGRGIINEYLFQPDSSLEILQFNEMTEEWLDFIVACRLGKPHDYDIVEGPMANDTIYNYVQNFVDGKISREAFWALAKFKKPTHQISFHTAKALTTLQFMKGDEVYDEE</sequence>
<protein>
    <submittedName>
        <fullName evidence="1">DUF3990 domain-containing protein</fullName>
    </submittedName>
</protein>
<dbReference type="KEGG" id="bliq:INP51_05040"/>
<dbReference type="Pfam" id="PF13151">
    <property type="entry name" value="DUF3990"/>
    <property type="match status" value="1"/>
</dbReference>
<dbReference type="RefSeq" id="WP_193736636.1">
    <property type="nucleotide sequence ID" value="NZ_CP063304.1"/>
</dbReference>
<dbReference type="EMBL" id="CP063304">
    <property type="protein sequence ID" value="QOV20316.1"/>
    <property type="molecule type" value="Genomic_DNA"/>
</dbReference>